<dbReference type="AlphaFoldDB" id="A0A1D9LF33"/>
<proteinExistence type="predicted"/>
<accession>A0A1D9LF33</accession>
<dbReference type="InterPro" id="IPR004360">
    <property type="entry name" value="Glyas_Fos-R_dOase_dom"/>
</dbReference>
<organism evidence="1 2">
    <name type="scientific">Chromobacterium vaccinii</name>
    <dbReference type="NCBI Taxonomy" id="1108595"/>
    <lineage>
        <taxon>Bacteria</taxon>
        <taxon>Pseudomonadati</taxon>
        <taxon>Pseudomonadota</taxon>
        <taxon>Betaproteobacteria</taxon>
        <taxon>Neisseriales</taxon>
        <taxon>Chromobacteriaceae</taxon>
        <taxon>Chromobacterium</taxon>
    </lineage>
</organism>
<dbReference type="KEGG" id="cvc:BKX93_07630"/>
<dbReference type="STRING" id="1108595.BKX93_07630"/>
<dbReference type="SUPFAM" id="SSF54593">
    <property type="entry name" value="Glyoxalase/Bleomycin resistance protein/Dihydroxybiphenyl dioxygenase"/>
    <property type="match status" value="1"/>
</dbReference>
<name>A0A1D9LF33_9NEIS</name>
<sequence length="121" mass="13948">MPNLNSVELKAFIPSRDFALSQAFYQDIGFERKFVGDGIAYFAHGDCSFLLQDYYHPEFAANCMMHLLVEDAAAWHAELKRRGVAEKYRIAMGDLKQQPWRMLDFTLTDPSGVLWRIAQNL</sequence>
<reference evidence="1 2" key="1">
    <citation type="submission" date="2016-10" db="EMBL/GenBank/DDBJ databases">
        <title>Chromobacterium muskegensis sp. nov., an insecticidal bacterium isolated from Sphagnum bogs.</title>
        <authorList>
            <person name="Sparks M.E."/>
            <person name="Blackburn M.B."/>
            <person name="Gundersen-Rindal D.E."/>
            <person name="Mitchell A."/>
            <person name="Farrar R."/>
            <person name="Kuhar D."/>
        </authorList>
    </citation>
    <scope>NUCLEOTIDE SEQUENCE [LARGE SCALE GENOMIC DNA]</scope>
    <source>
        <strain evidence="1 2">21-1</strain>
    </source>
</reference>
<dbReference type="InterPro" id="IPR037523">
    <property type="entry name" value="VOC_core"/>
</dbReference>
<dbReference type="GeneID" id="68841081"/>
<dbReference type="Gene3D" id="3.10.180.10">
    <property type="entry name" value="2,3-Dihydroxybiphenyl 1,2-Dioxygenase, domain 1"/>
    <property type="match status" value="1"/>
</dbReference>
<gene>
    <name evidence="1" type="ORF">BKX93_07630</name>
</gene>
<dbReference type="CDD" id="cd08356">
    <property type="entry name" value="VOC_CChe_VCA0619_like"/>
    <property type="match status" value="1"/>
</dbReference>
<dbReference type="Proteomes" id="UP000178776">
    <property type="component" value="Chromosome"/>
</dbReference>
<protein>
    <submittedName>
        <fullName evidence="1">Glyoxalase</fullName>
    </submittedName>
</protein>
<dbReference type="PROSITE" id="PS51819">
    <property type="entry name" value="VOC"/>
    <property type="match status" value="1"/>
</dbReference>
<dbReference type="InterPro" id="IPR029068">
    <property type="entry name" value="Glyas_Bleomycin-R_OHBP_Dase"/>
</dbReference>
<dbReference type="Pfam" id="PF00903">
    <property type="entry name" value="Glyoxalase"/>
    <property type="match status" value="1"/>
</dbReference>
<dbReference type="RefSeq" id="WP_046166249.1">
    <property type="nucleotide sequence ID" value="NZ_CP017707.1"/>
</dbReference>
<dbReference type="EMBL" id="CP017707">
    <property type="protein sequence ID" value="AOZ49882.1"/>
    <property type="molecule type" value="Genomic_DNA"/>
</dbReference>
<evidence type="ECO:0000313" key="1">
    <source>
        <dbReference type="EMBL" id="AOZ49882.1"/>
    </source>
</evidence>
<evidence type="ECO:0000313" key="2">
    <source>
        <dbReference type="Proteomes" id="UP000178776"/>
    </source>
</evidence>